<dbReference type="Proteomes" id="UP000536604">
    <property type="component" value="Unassembled WGS sequence"/>
</dbReference>
<feature type="transmembrane region" description="Helical" evidence="1">
    <location>
        <begin position="62"/>
        <end position="82"/>
    </location>
</feature>
<gene>
    <name evidence="3" type="ORF">FHS13_000688</name>
</gene>
<evidence type="ECO:0000313" key="4">
    <source>
        <dbReference type="Proteomes" id="UP000536604"/>
    </source>
</evidence>
<keyword evidence="1" id="KW-0812">Transmembrane</keyword>
<feature type="domain" description="Protein-glutamine gamma-glutamyltransferase-like C-terminal" evidence="2">
    <location>
        <begin position="126"/>
        <end position="195"/>
    </location>
</feature>
<dbReference type="InterPro" id="IPR025403">
    <property type="entry name" value="TgpA-like_C"/>
</dbReference>
<reference evidence="3 4" key="1">
    <citation type="submission" date="2020-08" db="EMBL/GenBank/DDBJ databases">
        <title>Genomic Encyclopedia of Type Strains, Phase III (KMG-III): the genomes of soil and plant-associated and newly described type strains.</title>
        <authorList>
            <person name="Whitman W."/>
        </authorList>
    </citation>
    <scope>NUCLEOTIDE SEQUENCE [LARGE SCALE GENOMIC DNA]</scope>
    <source>
        <strain evidence="3 4">CECT 8712</strain>
    </source>
</reference>
<keyword evidence="1" id="KW-1133">Transmembrane helix</keyword>
<dbReference type="RefSeq" id="WP_184287322.1">
    <property type="nucleotide sequence ID" value="NZ_JACHJO010000002.1"/>
</dbReference>
<organism evidence="3 4">
    <name type="scientific">Nocardiopsis algeriensis</name>
    <dbReference type="NCBI Taxonomy" id="1478215"/>
    <lineage>
        <taxon>Bacteria</taxon>
        <taxon>Bacillati</taxon>
        <taxon>Actinomycetota</taxon>
        <taxon>Actinomycetes</taxon>
        <taxon>Streptosporangiales</taxon>
        <taxon>Nocardiopsidaceae</taxon>
        <taxon>Nocardiopsis</taxon>
    </lineage>
</organism>
<evidence type="ECO:0000313" key="3">
    <source>
        <dbReference type="EMBL" id="MBB6118756.1"/>
    </source>
</evidence>
<proteinExistence type="predicted"/>
<evidence type="ECO:0000256" key="1">
    <source>
        <dbReference type="SAM" id="Phobius"/>
    </source>
</evidence>
<keyword evidence="1" id="KW-0472">Membrane</keyword>
<dbReference type="EMBL" id="JACHJO010000002">
    <property type="protein sequence ID" value="MBB6118756.1"/>
    <property type="molecule type" value="Genomic_DNA"/>
</dbReference>
<comment type="caution">
    <text evidence="3">The sequence shown here is derived from an EMBL/GenBank/DDBJ whole genome shotgun (WGS) entry which is preliminary data.</text>
</comment>
<dbReference type="AlphaFoldDB" id="A0A841INA9"/>
<protein>
    <recommendedName>
        <fullName evidence="2">Protein-glutamine gamma-glutamyltransferase-like C-terminal domain-containing protein</fullName>
    </recommendedName>
</protein>
<dbReference type="Pfam" id="PF13559">
    <property type="entry name" value="DUF4129"/>
    <property type="match status" value="1"/>
</dbReference>
<accession>A0A841INA9</accession>
<name>A0A841INA9_9ACTN</name>
<evidence type="ECO:0000259" key="2">
    <source>
        <dbReference type="Pfam" id="PF13559"/>
    </source>
</evidence>
<sequence length="210" mass="22701">MSASSPTAREVTGEEGRERALRELGDPVYREAEPSLIDRFLNWFWELIGSIPVAVPGVGGTWVTVAFLLVLAALVVWLVVWLRPSRTRRAEGAVHESTPRSAADHRAAAERHEAAGEYASAIAERMRAVSVDLEDRAILTPRAGRTATELANEAAAVLPGLSEALHGGAQVFNDVVYGDRIATAEAAAALRELDERLRAERPAAAEEESR</sequence>
<keyword evidence="4" id="KW-1185">Reference proteome</keyword>